<proteinExistence type="predicted"/>
<gene>
    <name evidence="1" type="ORF">DDZ16_06765</name>
</gene>
<name>A0A2U2BAK2_9BACT</name>
<accession>A0A2U2BAK2</accession>
<dbReference type="EMBL" id="QEWP01000004">
    <property type="protein sequence ID" value="PWE00057.1"/>
    <property type="molecule type" value="Genomic_DNA"/>
</dbReference>
<keyword evidence="2" id="KW-1185">Reference proteome</keyword>
<sequence>MPGMTLKQEIGNKPVFLVNKHRNAFCIRRVLRHFYFEDIHIKRPGHFIDRVFFCAILFGNTIFKPS</sequence>
<reference evidence="1 2" key="1">
    <citation type="submission" date="2018-05" db="EMBL/GenBank/DDBJ databases">
        <title>Marinilabilia rubrum sp. nov., isolated from saltern sediment.</title>
        <authorList>
            <person name="Zhang R."/>
        </authorList>
    </citation>
    <scope>NUCLEOTIDE SEQUENCE [LARGE SCALE GENOMIC DNA]</scope>
    <source>
        <strain evidence="1 2">WTE16</strain>
    </source>
</reference>
<dbReference type="AlphaFoldDB" id="A0A2U2BAK2"/>
<comment type="caution">
    <text evidence="1">The sequence shown here is derived from an EMBL/GenBank/DDBJ whole genome shotgun (WGS) entry which is preliminary data.</text>
</comment>
<evidence type="ECO:0000313" key="1">
    <source>
        <dbReference type="EMBL" id="PWE00057.1"/>
    </source>
</evidence>
<protein>
    <submittedName>
        <fullName evidence="1">Uncharacterized protein</fullName>
    </submittedName>
</protein>
<organism evidence="1 2">
    <name type="scientific">Marinilabilia rubra</name>
    <dbReference type="NCBI Taxonomy" id="2162893"/>
    <lineage>
        <taxon>Bacteria</taxon>
        <taxon>Pseudomonadati</taxon>
        <taxon>Bacteroidota</taxon>
        <taxon>Bacteroidia</taxon>
        <taxon>Marinilabiliales</taxon>
        <taxon>Marinilabiliaceae</taxon>
        <taxon>Marinilabilia</taxon>
    </lineage>
</organism>
<dbReference type="Proteomes" id="UP000244956">
    <property type="component" value="Unassembled WGS sequence"/>
</dbReference>
<evidence type="ECO:0000313" key="2">
    <source>
        <dbReference type="Proteomes" id="UP000244956"/>
    </source>
</evidence>